<gene>
    <name evidence="1" type="ORF">FOXG_18619</name>
</gene>
<dbReference type="VEuPathDB" id="FungiDB:FOXG_18619"/>
<dbReference type="GeneID" id="28959325"/>
<dbReference type="Proteomes" id="UP000009097">
    <property type="component" value="Unassembled WGS sequence"/>
</dbReference>
<dbReference type="KEGG" id="fox:FOXG_18619"/>
<dbReference type="RefSeq" id="XP_018237975.1">
    <property type="nucleotide sequence ID" value="XM_018398757.1"/>
</dbReference>
<evidence type="ECO:0000313" key="2">
    <source>
        <dbReference type="Proteomes" id="UP000009097"/>
    </source>
</evidence>
<organism evidence="1 2">
    <name type="scientific">Fusarium oxysporum f. sp. lycopersici (strain 4287 / CBS 123668 / FGSC 9935 / NRRL 34936)</name>
    <name type="common">Fusarium vascular wilt of tomato</name>
    <dbReference type="NCBI Taxonomy" id="426428"/>
    <lineage>
        <taxon>Eukaryota</taxon>
        <taxon>Fungi</taxon>
        <taxon>Dikarya</taxon>
        <taxon>Ascomycota</taxon>
        <taxon>Pezizomycotina</taxon>
        <taxon>Sordariomycetes</taxon>
        <taxon>Hypocreomycetidae</taxon>
        <taxon>Hypocreales</taxon>
        <taxon>Nectriaceae</taxon>
        <taxon>Fusarium</taxon>
        <taxon>Fusarium oxysporum species complex</taxon>
    </lineage>
</organism>
<dbReference type="EMBL" id="DS231698">
    <property type="protein sequence ID" value="KNA99929.1"/>
    <property type="molecule type" value="Genomic_DNA"/>
</dbReference>
<reference evidence="1" key="1">
    <citation type="submission" date="2007-04" db="EMBL/GenBank/DDBJ databases">
        <authorList>
            <consortium name="The Broad Institute Genome Sequencing Platform"/>
            <person name="Birren B."/>
            <person name="Lander E."/>
            <person name="Galagan J."/>
            <person name="Nusbaum C."/>
            <person name="Devon K."/>
            <person name="Ma L.-J."/>
            <person name="Jaffe D."/>
            <person name="Butler J."/>
            <person name="Alvarez P."/>
            <person name="Gnerre S."/>
            <person name="Grabherr M."/>
            <person name="Kleber M."/>
            <person name="Mauceli E."/>
            <person name="Brockman W."/>
            <person name="MacCallum I.A."/>
            <person name="Young S."/>
            <person name="LaButti K."/>
            <person name="DeCaprio D."/>
            <person name="Crawford M."/>
            <person name="Koehrsen M."/>
            <person name="Engels R."/>
            <person name="Montgomery P."/>
            <person name="Pearson M."/>
            <person name="Howarth C."/>
            <person name="Larson L."/>
            <person name="White J."/>
            <person name="O'Leary S."/>
            <person name="Kodira C."/>
            <person name="Zeng Q."/>
            <person name="Yandava C."/>
            <person name="Alvarado L."/>
            <person name="Kistler C."/>
            <person name="Shim W.-B."/>
            <person name="Kang S."/>
            <person name="Woloshuk C."/>
        </authorList>
    </citation>
    <scope>NUCLEOTIDE SEQUENCE</scope>
    <source>
        <strain evidence="1">4287</strain>
    </source>
</reference>
<name>A0A0J9UL11_FUSO4</name>
<proteinExistence type="predicted"/>
<dbReference type="AlphaFoldDB" id="A0A0J9UL11"/>
<protein>
    <submittedName>
        <fullName evidence="1">Uncharacterized protein</fullName>
    </submittedName>
</protein>
<sequence length="101" mass="11478">MRFAKLWEARPTALVDDTCCNLTQATCWPIPHTHDANDQVFTARDAIAAQTHPHYLFAYVLTPHTKRNSGCGFSADVCLWNDLKLRMYKTPPPKQTFIAQS</sequence>
<accession>A0A0J9UL11</accession>
<reference evidence="1" key="2">
    <citation type="journal article" date="2010" name="Nature">
        <title>Comparative genomics reveals mobile pathogenicity chromosomes in Fusarium.</title>
        <authorList>
            <person name="Ma L.J."/>
            <person name="van der Does H.C."/>
            <person name="Borkovich K.A."/>
            <person name="Coleman J.J."/>
            <person name="Daboussi M.J."/>
            <person name="Di Pietro A."/>
            <person name="Dufresne M."/>
            <person name="Freitag M."/>
            <person name="Grabherr M."/>
            <person name="Henrissat B."/>
            <person name="Houterman P.M."/>
            <person name="Kang S."/>
            <person name="Shim W.B."/>
            <person name="Woloshuk C."/>
            <person name="Xie X."/>
            <person name="Xu J.R."/>
            <person name="Antoniw J."/>
            <person name="Baker S.E."/>
            <person name="Bluhm B.H."/>
            <person name="Breakspear A."/>
            <person name="Brown D.W."/>
            <person name="Butchko R.A."/>
            <person name="Chapman S."/>
            <person name="Coulson R."/>
            <person name="Coutinho P.M."/>
            <person name="Danchin E.G."/>
            <person name="Diener A."/>
            <person name="Gale L.R."/>
            <person name="Gardiner D.M."/>
            <person name="Goff S."/>
            <person name="Hammond-Kosack K.E."/>
            <person name="Hilburn K."/>
            <person name="Hua-Van A."/>
            <person name="Jonkers W."/>
            <person name="Kazan K."/>
            <person name="Kodira C.D."/>
            <person name="Koehrsen M."/>
            <person name="Kumar L."/>
            <person name="Lee Y.H."/>
            <person name="Li L."/>
            <person name="Manners J.M."/>
            <person name="Miranda-Saavedra D."/>
            <person name="Mukherjee M."/>
            <person name="Park G."/>
            <person name="Park J."/>
            <person name="Park S.Y."/>
            <person name="Proctor R.H."/>
            <person name="Regev A."/>
            <person name="Ruiz-Roldan M.C."/>
            <person name="Sain D."/>
            <person name="Sakthikumar S."/>
            <person name="Sykes S."/>
            <person name="Schwartz D.C."/>
            <person name="Turgeon B.G."/>
            <person name="Wapinski I."/>
            <person name="Yoder O."/>
            <person name="Young S."/>
            <person name="Zeng Q."/>
            <person name="Zhou S."/>
            <person name="Galagan J."/>
            <person name="Cuomo C.A."/>
            <person name="Kistler H.C."/>
            <person name="Rep M."/>
        </authorList>
    </citation>
    <scope>NUCLEOTIDE SEQUENCE [LARGE SCALE GENOMIC DNA]</scope>
    <source>
        <strain evidence="1">4287</strain>
    </source>
</reference>
<evidence type="ECO:0000313" key="1">
    <source>
        <dbReference type="EMBL" id="KNA99929.1"/>
    </source>
</evidence>